<feature type="transmembrane region" description="Helical" evidence="5">
    <location>
        <begin position="136"/>
        <end position="154"/>
    </location>
</feature>
<dbReference type="Proteomes" id="UP000317893">
    <property type="component" value="Unassembled WGS sequence"/>
</dbReference>
<dbReference type="RefSeq" id="WP_141847763.1">
    <property type="nucleotide sequence ID" value="NZ_BAAAPR010000002.1"/>
</dbReference>
<proteinExistence type="predicted"/>
<feature type="transmembrane region" description="Helical" evidence="5">
    <location>
        <begin position="289"/>
        <end position="309"/>
    </location>
</feature>
<dbReference type="CDD" id="cd17321">
    <property type="entry name" value="MFS_MMR_MDR_like"/>
    <property type="match status" value="1"/>
</dbReference>
<accession>A0A542DZ65</accession>
<feature type="transmembrane region" description="Helical" evidence="5">
    <location>
        <begin position="346"/>
        <end position="367"/>
    </location>
</feature>
<dbReference type="Gene3D" id="1.20.1250.20">
    <property type="entry name" value="MFS general substrate transporter like domains"/>
    <property type="match status" value="1"/>
</dbReference>
<keyword evidence="4 5" id="KW-0472">Membrane</keyword>
<dbReference type="AlphaFoldDB" id="A0A542DZ65"/>
<dbReference type="Pfam" id="PF07690">
    <property type="entry name" value="MFS_1"/>
    <property type="match status" value="1"/>
</dbReference>
<name>A0A542DZ65_9MICO</name>
<feature type="transmembrane region" description="Helical" evidence="5">
    <location>
        <begin position="216"/>
        <end position="237"/>
    </location>
</feature>
<dbReference type="GO" id="GO:0022857">
    <property type="term" value="F:transmembrane transporter activity"/>
    <property type="evidence" value="ECO:0007669"/>
    <property type="project" value="InterPro"/>
</dbReference>
<dbReference type="PANTHER" id="PTHR42718:SF49">
    <property type="entry name" value="EXPORT PROTEIN"/>
    <property type="match status" value="1"/>
</dbReference>
<evidence type="ECO:0000259" key="6">
    <source>
        <dbReference type="PROSITE" id="PS50850"/>
    </source>
</evidence>
<protein>
    <submittedName>
        <fullName evidence="7">Putative MFS family arabinose efflux permease</fullName>
    </submittedName>
</protein>
<evidence type="ECO:0000313" key="8">
    <source>
        <dbReference type="Proteomes" id="UP000317893"/>
    </source>
</evidence>
<feature type="transmembrane region" description="Helical" evidence="5">
    <location>
        <begin position="423"/>
        <end position="442"/>
    </location>
</feature>
<comment type="subcellular location">
    <subcellularLocation>
        <location evidence="1">Cell membrane</location>
        <topology evidence="1">Multi-pass membrane protein</topology>
    </subcellularLocation>
</comment>
<gene>
    <name evidence="7" type="ORF">FB458_1308</name>
</gene>
<comment type="caution">
    <text evidence="7">The sequence shown here is derived from an EMBL/GenBank/DDBJ whole genome shotgun (WGS) entry which is preliminary data.</text>
</comment>
<dbReference type="PRINTS" id="PR01036">
    <property type="entry name" value="TCRTETB"/>
</dbReference>
<keyword evidence="2 5" id="KW-0812">Transmembrane</keyword>
<feature type="transmembrane region" description="Helical" evidence="5">
    <location>
        <begin position="249"/>
        <end position="277"/>
    </location>
</feature>
<feature type="transmembrane region" description="Helical" evidence="5">
    <location>
        <begin position="321"/>
        <end position="340"/>
    </location>
</feature>
<dbReference type="PROSITE" id="PS50850">
    <property type="entry name" value="MFS"/>
    <property type="match status" value="1"/>
</dbReference>
<dbReference type="EMBL" id="VFMN01000001">
    <property type="protein sequence ID" value="TQJ08224.1"/>
    <property type="molecule type" value="Genomic_DNA"/>
</dbReference>
<evidence type="ECO:0000256" key="2">
    <source>
        <dbReference type="ARBA" id="ARBA00022692"/>
    </source>
</evidence>
<dbReference type="OrthoDB" id="4867914at2"/>
<dbReference type="PANTHER" id="PTHR42718">
    <property type="entry name" value="MAJOR FACILITATOR SUPERFAMILY MULTIDRUG TRANSPORTER MFSC"/>
    <property type="match status" value="1"/>
</dbReference>
<dbReference type="InterPro" id="IPR011701">
    <property type="entry name" value="MFS"/>
</dbReference>
<dbReference type="SUPFAM" id="SSF103473">
    <property type="entry name" value="MFS general substrate transporter"/>
    <property type="match status" value="1"/>
</dbReference>
<dbReference type="InterPro" id="IPR036259">
    <property type="entry name" value="MFS_trans_sf"/>
</dbReference>
<feature type="transmembrane region" description="Helical" evidence="5">
    <location>
        <begin position="160"/>
        <end position="180"/>
    </location>
</feature>
<evidence type="ECO:0000256" key="1">
    <source>
        <dbReference type="ARBA" id="ARBA00004651"/>
    </source>
</evidence>
<organism evidence="7 8">
    <name type="scientific">Lapillicoccus jejuensis</name>
    <dbReference type="NCBI Taxonomy" id="402171"/>
    <lineage>
        <taxon>Bacteria</taxon>
        <taxon>Bacillati</taxon>
        <taxon>Actinomycetota</taxon>
        <taxon>Actinomycetes</taxon>
        <taxon>Micrococcales</taxon>
        <taxon>Intrasporangiaceae</taxon>
        <taxon>Lapillicoccus</taxon>
    </lineage>
</organism>
<feature type="transmembrane region" description="Helical" evidence="5">
    <location>
        <begin position="392"/>
        <end position="411"/>
    </location>
</feature>
<reference evidence="7 8" key="1">
    <citation type="submission" date="2019-06" db="EMBL/GenBank/DDBJ databases">
        <title>Sequencing the genomes of 1000 actinobacteria strains.</title>
        <authorList>
            <person name="Klenk H.-P."/>
        </authorList>
    </citation>
    <scope>NUCLEOTIDE SEQUENCE [LARGE SCALE GENOMIC DNA]</scope>
    <source>
        <strain evidence="7 8">DSM 18607</strain>
    </source>
</reference>
<feature type="domain" description="Major facilitator superfamily (MFS) profile" evidence="6">
    <location>
        <begin position="8"/>
        <end position="447"/>
    </location>
</feature>
<keyword evidence="8" id="KW-1185">Reference proteome</keyword>
<evidence type="ECO:0000256" key="5">
    <source>
        <dbReference type="SAM" id="Phobius"/>
    </source>
</evidence>
<feature type="transmembrane region" description="Helical" evidence="5">
    <location>
        <begin position="192"/>
        <end position="210"/>
    </location>
</feature>
<evidence type="ECO:0000256" key="4">
    <source>
        <dbReference type="ARBA" id="ARBA00023136"/>
    </source>
</evidence>
<evidence type="ECO:0000313" key="7">
    <source>
        <dbReference type="EMBL" id="TQJ08224.1"/>
    </source>
</evidence>
<feature type="transmembrane region" description="Helical" evidence="5">
    <location>
        <begin position="43"/>
        <end position="62"/>
    </location>
</feature>
<feature type="transmembrane region" description="Helical" evidence="5">
    <location>
        <begin position="104"/>
        <end position="124"/>
    </location>
</feature>
<sequence>MPATPRSTVTVATAGTLVAMLSYTAPLGVLPTIARDVAAGPSAQSWILSASSLGLTTGLLTAGALGDDHGRRRVFVAGALVLAVGQLLGAVAPSPGLVVAGRVVQGLGSAALIACSLALISHVVPAGPERVRASGLWGAGLAGGIGVGPLLGTVMPWRLAYGVVGVAALFVALVTPRLAPESRADVARRPDVPGIVTLAGGLALLCAGLTELRTGVGALPLALLVIGLVLLAAFAAVEHRVAEPMMPLALFRSPALVAATVGALGTGLGIIAVISYLSTLAQRGLGLDPLQATLALTAWPVVSVVTSLLTRHLPERLSGAVRLVGGLVVVAAGMLLLTGLDPSTTSAHLVLATAVAGLGTGVVNATLGREAVASVPPALAGVGSGINNTSRYLGAAVGVTLVSVLTSRTGTERPAQLIANWDRAVLVAVALTVVCLLVVAVAESRSRRTARRQVTDDAPIAG</sequence>
<dbReference type="InterPro" id="IPR020846">
    <property type="entry name" value="MFS_dom"/>
</dbReference>
<keyword evidence="3 5" id="KW-1133">Transmembrane helix</keyword>
<feature type="transmembrane region" description="Helical" evidence="5">
    <location>
        <begin position="74"/>
        <end position="92"/>
    </location>
</feature>
<dbReference type="GO" id="GO:0005886">
    <property type="term" value="C:plasma membrane"/>
    <property type="evidence" value="ECO:0007669"/>
    <property type="project" value="UniProtKB-SubCell"/>
</dbReference>
<evidence type="ECO:0000256" key="3">
    <source>
        <dbReference type="ARBA" id="ARBA00022989"/>
    </source>
</evidence>